<evidence type="ECO:0000256" key="1">
    <source>
        <dbReference type="SAM" id="Phobius"/>
    </source>
</evidence>
<dbReference type="RefSeq" id="WP_188806888.1">
    <property type="nucleotide sequence ID" value="NZ_BAAAOU010000010.1"/>
</dbReference>
<dbReference type="EMBL" id="BMLQ01000010">
    <property type="protein sequence ID" value="GGO48754.1"/>
    <property type="molecule type" value="Genomic_DNA"/>
</dbReference>
<proteinExistence type="predicted"/>
<evidence type="ECO:0000313" key="3">
    <source>
        <dbReference type="Proteomes" id="UP000642509"/>
    </source>
</evidence>
<protein>
    <recommendedName>
        <fullName evidence="4">Conjugal transfer protein TrbC</fullName>
    </recommendedName>
</protein>
<gene>
    <name evidence="2" type="ORF">GCM10010977_29080</name>
</gene>
<keyword evidence="1" id="KW-0812">Transmembrane</keyword>
<reference evidence="3" key="1">
    <citation type="journal article" date="2019" name="Int. J. Syst. Evol. Microbiol.">
        <title>The Global Catalogue of Microorganisms (GCM) 10K type strain sequencing project: providing services to taxonomists for standard genome sequencing and annotation.</title>
        <authorList>
            <consortium name="The Broad Institute Genomics Platform"/>
            <consortium name="The Broad Institute Genome Sequencing Center for Infectious Disease"/>
            <person name="Wu L."/>
            <person name="Ma J."/>
        </authorList>
    </citation>
    <scope>NUCLEOTIDE SEQUENCE [LARGE SCALE GENOMIC DNA]</scope>
    <source>
        <strain evidence="3">CGMCC 1.7064</strain>
    </source>
</reference>
<dbReference type="Proteomes" id="UP000642509">
    <property type="component" value="Unassembled WGS sequence"/>
</dbReference>
<keyword evidence="1" id="KW-1133">Transmembrane helix</keyword>
<feature type="transmembrane region" description="Helical" evidence="1">
    <location>
        <begin position="72"/>
        <end position="92"/>
    </location>
</feature>
<accession>A0ABQ2M9P5</accession>
<sequence>MLMDLMATASTFASVIPNPTPEQPPGTEGITTLLNWIAWIVIIIGVAGFLASAGSLVFAAFTGREIQGLKGLAIAIIVCGLATGAGAIMAVFV</sequence>
<keyword evidence="1" id="KW-0472">Membrane</keyword>
<organism evidence="2 3">
    <name type="scientific">Citricoccus zhacaiensis</name>
    <dbReference type="NCBI Taxonomy" id="489142"/>
    <lineage>
        <taxon>Bacteria</taxon>
        <taxon>Bacillati</taxon>
        <taxon>Actinomycetota</taxon>
        <taxon>Actinomycetes</taxon>
        <taxon>Micrococcales</taxon>
        <taxon>Micrococcaceae</taxon>
        <taxon>Citricoccus</taxon>
    </lineage>
</organism>
<evidence type="ECO:0000313" key="2">
    <source>
        <dbReference type="EMBL" id="GGO48754.1"/>
    </source>
</evidence>
<evidence type="ECO:0008006" key="4">
    <source>
        <dbReference type="Google" id="ProtNLM"/>
    </source>
</evidence>
<comment type="caution">
    <text evidence="2">The sequence shown here is derived from an EMBL/GenBank/DDBJ whole genome shotgun (WGS) entry which is preliminary data.</text>
</comment>
<keyword evidence="3" id="KW-1185">Reference proteome</keyword>
<name>A0ABQ2M9P5_9MICC</name>
<feature type="transmembrane region" description="Helical" evidence="1">
    <location>
        <begin position="33"/>
        <end position="60"/>
    </location>
</feature>